<dbReference type="SUPFAM" id="SSF55073">
    <property type="entry name" value="Nucleotide cyclase"/>
    <property type="match status" value="2"/>
</dbReference>
<feature type="chain" id="PRO_5003124495" description="Guanylate cyclase domain-containing protein" evidence="2">
    <location>
        <begin position="22"/>
        <end position="2787"/>
    </location>
</feature>
<feature type="region of interest" description="Disordered" evidence="1">
    <location>
        <begin position="2462"/>
        <end position="2485"/>
    </location>
</feature>
<feature type="region of interest" description="Disordered" evidence="1">
    <location>
        <begin position="2721"/>
        <end position="2754"/>
    </location>
</feature>
<feature type="signal peptide" evidence="2">
    <location>
        <begin position="1"/>
        <end position="21"/>
    </location>
</feature>
<feature type="compositionally biased region" description="Low complexity" evidence="1">
    <location>
        <begin position="2266"/>
        <end position="2282"/>
    </location>
</feature>
<feature type="region of interest" description="Disordered" evidence="1">
    <location>
        <begin position="2238"/>
        <end position="2335"/>
    </location>
</feature>
<feature type="region of interest" description="Disordered" evidence="1">
    <location>
        <begin position="2528"/>
        <end position="2559"/>
    </location>
</feature>
<feature type="compositionally biased region" description="Low complexity" evidence="1">
    <location>
        <begin position="1459"/>
        <end position="1471"/>
    </location>
</feature>
<evidence type="ECO:0000313" key="3">
    <source>
        <dbReference type="EMBL" id="EFJ41253.1"/>
    </source>
</evidence>
<feature type="compositionally biased region" description="Basic residues" evidence="1">
    <location>
        <begin position="1603"/>
        <end position="1613"/>
    </location>
</feature>
<dbReference type="OrthoDB" id="568473at2759"/>
<feature type="region of interest" description="Disordered" evidence="1">
    <location>
        <begin position="940"/>
        <end position="1109"/>
    </location>
</feature>
<dbReference type="PANTHER" id="PTHR43081">
    <property type="entry name" value="ADENYLATE CYCLASE, TERMINAL-DIFFERENTIATION SPECIFIC-RELATED"/>
    <property type="match status" value="1"/>
</dbReference>
<feature type="compositionally biased region" description="Gly residues" evidence="1">
    <location>
        <begin position="1730"/>
        <end position="1741"/>
    </location>
</feature>
<reference evidence="3 4" key="1">
    <citation type="journal article" date="2010" name="Science">
        <title>Genomic analysis of organismal complexity in the multicellular green alga Volvox carteri.</title>
        <authorList>
            <person name="Prochnik S.E."/>
            <person name="Umen J."/>
            <person name="Nedelcu A.M."/>
            <person name="Hallmann A."/>
            <person name="Miller S.M."/>
            <person name="Nishii I."/>
            <person name="Ferris P."/>
            <person name="Kuo A."/>
            <person name="Mitros T."/>
            <person name="Fritz-Laylin L.K."/>
            <person name="Hellsten U."/>
            <person name="Chapman J."/>
            <person name="Simakov O."/>
            <person name="Rensing S.A."/>
            <person name="Terry A."/>
            <person name="Pangilinan J."/>
            <person name="Kapitonov V."/>
            <person name="Jurka J."/>
            <person name="Salamov A."/>
            <person name="Shapiro H."/>
            <person name="Schmutz J."/>
            <person name="Grimwood J."/>
            <person name="Lindquist E."/>
            <person name="Lucas S."/>
            <person name="Grigoriev I.V."/>
            <person name="Schmitt R."/>
            <person name="Kirk D."/>
            <person name="Rokhsar D.S."/>
        </authorList>
    </citation>
    <scope>NUCLEOTIDE SEQUENCE [LARGE SCALE GENOMIC DNA]</scope>
    <source>
        <strain evidence="4">f. Nagariensis / Eve</strain>
    </source>
</reference>
<feature type="compositionally biased region" description="Basic residues" evidence="1">
    <location>
        <begin position="1700"/>
        <end position="1714"/>
    </location>
</feature>
<feature type="compositionally biased region" description="Polar residues" evidence="1">
    <location>
        <begin position="2297"/>
        <end position="2306"/>
    </location>
</feature>
<dbReference type="GeneID" id="9627128"/>
<feature type="compositionally biased region" description="Basic and acidic residues" evidence="1">
    <location>
        <begin position="1200"/>
        <end position="1214"/>
    </location>
</feature>
<feature type="compositionally biased region" description="Low complexity" evidence="1">
    <location>
        <begin position="2243"/>
        <end position="2256"/>
    </location>
</feature>
<feature type="compositionally biased region" description="Gly residues" evidence="1">
    <location>
        <begin position="1756"/>
        <end position="1772"/>
    </location>
</feature>
<dbReference type="InParanoid" id="D8UGA3"/>
<feature type="compositionally biased region" description="Gly residues" evidence="1">
    <location>
        <begin position="948"/>
        <end position="967"/>
    </location>
</feature>
<dbReference type="Proteomes" id="UP000001058">
    <property type="component" value="Unassembled WGS sequence"/>
</dbReference>
<feature type="region of interest" description="Disordered" evidence="1">
    <location>
        <begin position="673"/>
        <end position="718"/>
    </location>
</feature>
<name>D8UGA3_VOLCA</name>
<feature type="compositionally biased region" description="Polar residues" evidence="1">
    <location>
        <begin position="1079"/>
        <end position="1091"/>
    </location>
</feature>
<keyword evidence="2" id="KW-0732">Signal</keyword>
<organism evidence="4">
    <name type="scientific">Volvox carteri f. nagariensis</name>
    <dbReference type="NCBI Taxonomy" id="3068"/>
    <lineage>
        <taxon>Eukaryota</taxon>
        <taxon>Viridiplantae</taxon>
        <taxon>Chlorophyta</taxon>
        <taxon>core chlorophytes</taxon>
        <taxon>Chlorophyceae</taxon>
        <taxon>CS clade</taxon>
        <taxon>Chlamydomonadales</taxon>
        <taxon>Volvocaceae</taxon>
        <taxon>Volvox</taxon>
    </lineage>
</organism>
<evidence type="ECO:0008006" key="5">
    <source>
        <dbReference type="Google" id="ProtNLM"/>
    </source>
</evidence>
<proteinExistence type="predicted"/>
<feature type="region of interest" description="Disordered" evidence="1">
    <location>
        <begin position="1601"/>
        <end position="1632"/>
    </location>
</feature>
<evidence type="ECO:0000256" key="1">
    <source>
        <dbReference type="SAM" id="MobiDB-lite"/>
    </source>
</evidence>
<sequence length="2787" mass="277952">MLSHLLPLICILVVVRASAAAADGNGQCMSDVIQELELQCNSSSPSYDRVLSTYRAQCCSRPLRVLAPTTLKSWVTQQAVQFERQISTPVNVTYVDPGSIPSTIDSQLTGWAQQDLWIVDGASIPFLNYKRALLPLEQKINDSPDVGDALLMYYRRDTLAALGRDVPTSWEGLLQLAADWNASTAAAAAVAGAAAEALPAPQYALCRWGPRTGWAVALDSSESYSEAAAVQLLNGSAMELALANLKAMAAAGAQELACGQPLLRFAAGECVVTLDLGRSFRVLQQQQPLQGNGSSEGGGGGGSQGSLVRGVVGVAPPPGSTRVLDRRTGKLVPAAADACRAPIPTSIHGSTSWACAAPILSYGGVFGAMGRRNGAVYQELGFQFLTWLTSYEAQWQGVRAAAGGDGAADASAVAAAAAVQPVRTSMLESDAAERLAAASGGAGTHMDAAVQSYLAGTPAAVAADGMLRAWLAEWSRLNVTVADVRQMLLQATPDLIAGSLAARGAGGKLKQVVGWAVAVGLSGVLVLLGVGGLAVWCFRMARGEARLRRIEPPGVGAQTTLVVTDIQDSTKLWEQLHSDVMDLAIYHHHSLARRLILRFRGYESATEELLLVSWPPELLELEGCRPVWMCKSEPDMMRRRDSQIGQQPLLEVTRSGAPLSMLALHGVPSVLRRSEPSGAGGDAAAGPLGLATAGGGGGGDPLGLPTGGGGGGRNERDASNVTLSVGVGSGGVGGGGASGGGGGGSVSGGGGSVSGGGAGAGGTSGAMSLGSYPSLGLAAPPTRYARSTSPYLMSMSGSGSPAMGALGASPRQLSFLGRSLSRLGPSPIPSVSTAATVHPLVSPLASFASGVGTLERHSTPRDSSGSNYRTITAAAGAVSQPGGQDILLNSPTSPVAYGGSTSSDGGGGGGAEAADVGTATPVAAAAARAGFSSGTVMSFRESFRDGGGRGGGGGGGGGSGEGGGGGTSSPSSQKQDSISGGDDGAADRRLPTLSGFPTVTEPGLSRSHSLLSQGGGGGGGSGGGTAFGGSARIPRPHPFINRSLSASGRSGDGDVTVGGAGGGGGGRGPSSRGRLSTAGCRSSSKWRNSADTFEGAPDRTTNNSRHSRSTEIATVSEFNVVLESGGQHFINPRSETDVVSAVSPPPPAGHHHHHQQLQQSSPWGPLFRFPPYGMAETPEVGMPPPTAVPVGAAAVTGVDAMEHSSRSDDNRAQDPPDGAVTAATGPLGEGARVVMTPSGPPPPYSPRAAVRRSSVTFDFQSTGTGSSGGVSDDRSSASGAASSTTRPVAAALAAATGTAAADSTPPTPMRDPRSNSSSYSSAQLADYVNTGSFEPCAPGPSPSVVRTSPNTSHPPPRPIIHTSRRPPSHLGPSAVGVAAAVPLPLPPLPPFSSRAASLRRRSDVTPSGAAAAAVGGAFPDCTSPYSTSYAAATTAAGLFGHGQGYDGALRPSPLGRDVSQSSISSGYSGFRRSVRRGSHGGGGGGAVSDATGPRSSNSRSLHGPSVDGDDITEAAAAELAAFCDQSSPLPQLFPAATISEDETATASGAAAAAAGVSVDPHFSNYTVPGRDGDGVDGGVDGGRSSNVKRSLMDFAPASGVTTHFKHQHQHQQHQHPIPANSGEPPVRQPLFGDLAGLGAATSISLSAPPPTPAATSALITLPTTPTTTSTAAAAAAASNGLPDLSATTSPASSVHPIPAHLHHHHHHTHTHTHAHPSGSPGEPHHHHNHGGGGGGSGGGSGFSRSLLALVTMPAPRGGGGGGGIAGGGGGGAHVVQSPESRAASMTSMMRLASQHNLQSVGESLCSRWKAVEEGVPGAQLVFRGLRVRMGMHSGLSETTDMAQLNRTANRMQYTGVGLSMAKAVADCAHGGQVLMSEAAFTQLAVESLRGGVMVLHLGEHRVKDDLPSISLYWGCPRGLQGRLPALRELAATALAMFRDHASLELIKYHGYLVEAVDGLVLASFSSPSSGLAWVAKCQSDMTMLPWPEELMCHEACEELVITRQNPTTGVHEDVVVFRTAAAVVSRRARTVLTRPEGPLEFDELPISDPVAALQHHVSINNAPSPAAAAAAAASAAVLARQISAASSAALCGGSVTAAGSSLADGAVGNGGGAVGGGSGGSGITLGRAPSRVMLGRMHSMSAALRKEESMTRRTLSRNVSMSQPQLQGSPATERMDLTPQGSVHAGALHTGAAAAAAASSSVISHSHSARHGFSGTGNGYVGVGLAAAAAAATAGSYFPPSLGSGTRTSRNSRNSGVEAGGDIDGGHSSTPRSSNTSNRSGPPLWAPRLMMPVPLPSRQTSGAISSQQQQQQQQQHPYGSGGAAVSPVPMRSRPGQGLVRHISAFLRSASLALQGGSSGNNSGAAAASAAAAAAAATTSAGGGGGPHSSSNQPMPPSPGPQGPRGAAGAEGGGADAAAAAAAAGLGLGLTSLVYRSYDTALRDSTSGAVDTRLLSTGTLGLSSAGAAATGSNVTTTTAGGGGGGGGGLLGSGVGGLRDRLPARLQAMGGLFRAGSFSCHVRRRADGSSRASDFGVTSATGVVPGGGGRGTRSPPESGRRYMSTASGLGYVAAASGSATGGGGVVPGSPGLSPALRPVAAAAMAGGGGGGGFGSGGFYWRREAHAAAAAAAATAAGSGGGSGGGSNRRRESRGEGVLLDRILTDRDNSFVIVVGEDEDGEVEGDSEGEVEDVAVSVRGGDVPPPPAAAAVTAAAPSAMILQSASGSDGGRAPTGGGGGGGGGGGERQPQRSSAAGVSLTAALMHLNSAPLADIFMEHMEHNCEQFRSP</sequence>
<feature type="compositionally biased region" description="Gly residues" evidence="1">
    <location>
        <begin position="294"/>
        <end position="304"/>
    </location>
</feature>
<feature type="compositionally biased region" description="Gly residues" evidence="1">
    <location>
        <begin position="1013"/>
        <end position="1027"/>
    </location>
</feature>
<keyword evidence="4" id="KW-1185">Reference proteome</keyword>
<feature type="compositionally biased region" description="Polar residues" evidence="1">
    <location>
        <begin position="2152"/>
        <end position="2170"/>
    </location>
</feature>
<dbReference type="RefSeq" id="XP_002957704.1">
    <property type="nucleotide sequence ID" value="XM_002957658.1"/>
</dbReference>
<dbReference type="STRING" id="3068.D8UGA3"/>
<feature type="compositionally biased region" description="Low complexity" evidence="1">
    <location>
        <begin position="1246"/>
        <end position="1255"/>
    </location>
</feature>
<evidence type="ECO:0000313" key="4">
    <source>
        <dbReference type="Proteomes" id="UP000001058"/>
    </source>
</evidence>
<feature type="region of interest" description="Disordered" evidence="1">
    <location>
        <begin position="2377"/>
        <end position="2412"/>
    </location>
</feature>
<feature type="region of interest" description="Disordered" evidence="1">
    <location>
        <begin position="881"/>
        <end position="914"/>
    </location>
</feature>
<evidence type="ECO:0000256" key="2">
    <source>
        <dbReference type="SAM" id="SignalP"/>
    </source>
</evidence>
<feature type="region of interest" description="Disordered" evidence="1">
    <location>
        <begin position="1128"/>
        <end position="1162"/>
    </location>
</feature>
<accession>D8UGA3</accession>
<feature type="region of interest" description="Disordered" evidence="1">
    <location>
        <begin position="1200"/>
        <end position="1370"/>
    </location>
</feature>
<dbReference type="KEGG" id="vcn:VOLCADRAFT_119755"/>
<dbReference type="InterPro" id="IPR029787">
    <property type="entry name" value="Nucleotide_cyclase"/>
</dbReference>
<feature type="compositionally biased region" description="Gly residues" evidence="1">
    <location>
        <begin position="692"/>
        <end position="712"/>
    </location>
</feature>
<dbReference type="SUPFAM" id="SSF53850">
    <property type="entry name" value="Periplasmic binding protein-like II"/>
    <property type="match status" value="1"/>
</dbReference>
<feature type="compositionally biased region" description="Polar residues" evidence="1">
    <location>
        <begin position="1099"/>
        <end position="1109"/>
    </location>
</feature>
<feature type="compositionally biased region" description="Low complexity" evidence="1">
    <location>
        <begin position="1276"/>
        <end position="1304"/>
    </location>
</feature>
<feature type="region of interest" description="Disordered" evidence="1">
    <location>
        <begin position="288"/>
        <end position="309"/>
    </location>
</feature>
<dbReference type="InterPro" id="IPR050697">
    <property type="entry name" value="Adenylyl/Guanylyl_Cyclase_3/4"/>
</dbReference>
<feature type="region of interest" description="Disordered" evidence="1">
    <location>
        <begin position="2633"/>
        <end position="2654"/>
    </location>
</feature>
<dbReference type="Gene3D" id="3.40.190.10">
    <property type="entry name" value="Periplasmic binding protein-like II"/>
    <property type="match status" value="1"/>
</dbReference>
<feature type="compositionally biased region" description="Low complexity" evidence="1">
    <location>
        <begin position="1003"/>
        <end position="1012"/>
    </location>
</feature>
<feature type="compositionally biased region" description="Gly residues" evidence="1">
    <location>
        <begin position="1056"/>
        <end position="1068"/>
    </location>
</feature>
<feature type="region of interest" description="Disordered" evidence="1">
    <location>
        <begin position="1683"/>
        <end position="1774"/>
    </location>
</feature>
<protein>
    <recommendedName>
        <fullName evidence="5">Guanylate cyclase domain-containing protein</fullName>
    </recommendedName>
</protein>
<feature type="compositionally biased region" description="Low complexity" evidence="1">
    <location>
        <begin position="968"/>
        <end position="980"/>
    </location>
</feature>
<feature type="compositionally biased region" description="Gly residues" evidence="1">
    <location>
        <begin position="2725"/>
        <end position="2744"/>
    </location>
</feature>
<feature type="compositionally biased region" description="Low complexity" evidence="1">
    <location>
        <begin position="2462"/>
        <end position="2477"/>
    </location>
</feature>
<feature type="region of interest" description="Disordered" evidence="1">
    <location>
        <begin position="2145"/>
        <end position="2177"/>
    </location>
</feature>
<dbReference type="PANTHER" id="PTHR43081:SF1">
    <property type="entry name" value="ADENYLATE CYCLASE, TERMINAL-DIFFERENTIATION SPECIFIC"/>
    <property type="match status" value="1"/>
</dbReference>
<dbReference type="Gene3D" id="3.30.70.1230">
    <property type="entry name" value="Nucleotide cyclase"/>
    <property type="match status" value="3"/>
</dbReference>
<feature type="region of interest" description="Disordered" evidence="1">
    <location>
        <begin position="1450"/>
        <end position="1509"/>
    </location>
</feature>
<feature type="compositionally biased region" description="Low complexity" evidence="1">
    <location>
        <begin position="2528"/>
        <end position="2541"/>
    </location>
</feature>
<gene>
    <name evidence="3" type="ORF">VOLCADRAFT_119755</name>
</gene>
<feature type="compositionally biased region" description="Gly residues" evidence="1">
    <location>
        <begin position="2635"/>
        <end position="2644"/>
    </location>
</feature>
<dbReference type="EMBL" id="GL378398">
    <property type="protein sequence ID" value="EFJ41253.1"/>
    <property type="molecule type" value="Genomic_DNA"/>
</dbReference>